<protein>
    <recommendedName>
        <fullName evidence="6">Probable hydrogen peroxide-inducible genes activator</fullName>
    </recommendedName>
</protein>
<dbReference type="SUPFAM" id="SSF53850">
    <property type="entry name" value="Periplasmic binding protein-like II"/>
    <property type="match status" value="1"/>
</dbReference>
<proteinExistence type="inferred from homology"/>
<feature type="domain" description="HTH lysR-type" evidence="8">
    <location>
        <begin position="1"/>
        <end position="58"/>
    </location>
</feature>
<sequence length="294" mass="31565">MELRHLRYFRAVAEELHFGRAAQRLLIAQPPLSQQIRQLEREVGVTLLLRSTRSVELTEAGRAFLDRTVRILDAVDDAVGQARRIGTGTEGRLVVGCVGSATYSLLPRLVRELRAALPAVDLRVRGEMLASAQLAALHAKDIDLALMRPPVDDPALTAVPLRRDRLLVALPAGHRCAEQEEVALAELRDDDFIGHAGGGRSRMSALLAGLCADAGFRPRIRDEVDETSTLVTLVAAGLGVALVPEPTAALEIGGVTYRPLASEAGTTIELLAAYVTADASPLTARVVDILRTTV</sequence>
<dbReference type="GO" id="GO:0032993">
    <property type="term" value="C:protein-DNA complex"/>
    <property type="evidence" value="ECO:0007669"/>
    <property type="project" value="TreeGrafter"/>
</dbReference>
<dbReference type="InterPro" id="IPR036388">
    <property type="entry name" value="WH-like_DNA-bd_sf"/>
</dbReference>
<dbReference type="AlphaFoldDB" id="A0A375YC39"/>
<evidence type="ECO:0000256" key="5">
    <source>
        <dbReference type="ARBA" id="ARBA00023163"/>
    </source>
</evidence>
<keyword evidence="10" id="KW-1185">Reference proteome</keyword>
<dbReference type="InterPro" id="IPR036390">
    <property type="entry name" value="WH_DNA-bd_sf"/>
</dbReference>
<comment type="function">
    <text evidence="7">Required for the induction the katG gene for catalase. Involved in the response to hydrogen peroxide.</text>
</comment>
<accession>A0A375YC39</accession>
<dbReference type="SUPFAM" id="SSF46785">
    <property type="entry name" value="Winged helix' DNA-binding domain"/>
    <property type="match status" value="1"/>
</dbReference>
<dbReference type="GO" id="GO:0003700">
    <property type="term" value="F:DNA-binding transcription factor activity"/>
    <property type="evidence" value="ECO:0007669"/>
    <property type="project" value="InterPro"/>
</dbReference>
<comment type="similarity">
    <text evidence="1">Belongs to the LysR transcriptional regulatory family.</text>
</comment>
<reference evidence="9 10" key="1">
    <citation type="submission" date="2018-05" db="EMBL/GenBank/DDBJ databases">
        <authorList>
            <consortium name="IHU Genomes"/>
        </authorList>
    </citation>
    <scope>NUCLEOTIDE SEQUENCE [LARGE SCALE GENOMIC DNA]</scope>
    <source>
        <strain evidence="9 10">P7335</strain>
    </source>
</reference>
<evidence type="ECO:0000259" key="8">
    <source>
        <dbReference type="PROSITE" id="PS50931"/>
    </source>
</evidence>
<dbReference type="PRINTS" id="PR00039">
    <property type="entry name" value="HTHLYSR"/>
</dbReference>
<evidence type="ECO:0000256" key="4">
    <source>
        <dbReference type="ARBA" id="ARBA00023159"/>
    </source>
</evidence>
<dbReference type="CDD" id="cd08414">
    <property type="entry name" value="PBP2_LTTR_aromatics_like"/>
    <property type="match status" value="1"/>
</dbReference>
<dbReference type="Gene3D" id="1.10.10.10">
    <property type="entry name" value="Winged helix-like DNA-binding domain superfamily/Winged helix DNA-binding domain"/>
    <property type="match status" value="1"/>
</dbReference>
<evidence type="ECO:0000256" key="6">
    <source>
        <dbReference type="ARBA" id="ARBA00040885"/>
    </source>
</evidence>
<evidence type="ECO:0000256" key="3">
    <source>
        <dbReference type="ARBA" id="ARBA00023125"/>
    </source>
</evidence>
<dbReference type="RefSeq" id="WP_083142961.1">
    <property type="nucleotide sequence ID" value="NZ_MVID01000005.1"/>
</dbReference>
<keyword evidence="2" id="KW-0805">Transcription regulation</keyword>
<keyword evidence="5" id="KW-0804">Transcription</keyword>
<dbReference type="FunFam" id="1.10.10.10:FF:000001">
    <property type="entry name" value="LysR family transcriptional regulator"/>
    <property type="match status" value="1"/>
</dbReference>
<evidence type="ECO:0000256" key="7">
    <source>
        <dbReference type="ARBA" id="ARBA00056658"/>
    </source>
</evidence>
<name>A0A375YC39_MYCPF</name>
<dbReference type="Gene3D" id="3.40.190.10">
    <property type="entry name" value="Periplasmic binding protein-like II"/>
    <property type="match status" value="2"/>
</dbReference>
<evidence type="ECO:0000256" key="2">
    <source>
        <dbReference type="ARBA" id="ARBA00023015"/>
    </source>
</evidence>
<dbReference type="InterPro" id="IPR000847">
    <property type="entry name" value="LysR_HTH_N"/>
</dbReference>
<dbReference type="InterPro" id="IPR005119">
    <property type="entry name" value="LysR_subst-bd"/>
</dbReference>
<evidence type="ECO:0000313" key="9">
    <source>
        <dbReference type="EMBL" id="SRX78664.1"/>
    </source>
</evidence>
<keyword evidence="3" id="KW-0238">DNA-binding</keyword>
<gene>
    <name evidence="9" type="ORF">MPP7335_00392</name>
</gene>
<dbReference type="Proteomes" id="UP000252008">
    <property type="component" value="Unassembled WGS sequence"/>
</dbReference>
<keyword evidence="4" id="KW-0010">Activator</keyword>
<dbReference type="STRING" id="39692.BST38_09210"/>
<dbReference type="PANTHER" id="PTHR30346:SF0">
    <property type="entry name" value="HCA OPERON TRANSCRIPTIONAL ACTIVATOR HCAR"/>
    <property type="match status" value="1"/>
</dbReference>
<dbReference type="PANTHER" id="PTHR30346">
    <property type="entry name" value="TRANSCRIPTIONAL DUAL REGULATOR HCAR-RELATED"/>
    <property type="match status" value="1"/>
</dbReference>
<evidence type="ECO:0000256" key="1">
    <source>
        <dbReference type="ARBA" id="ARBA00009437"/>
    </source>
</evidence>
<dbReference type="GO" id="GO:0003677">
    <property type="term" value="F:DNA binding"/>
    <property type="evidence" value="ECO:0007669"/>
    <property type="project" value="UniProtKB-KW"/>
</dbReference>
<organism evidence="9 10">
    <name type="scientific">Mycolicibacterium parafortuitum</name>
    <name type="common">Mycobacterium parafortuitum</name>
    <dbReference type="NCBI Taxonomy" id="39692"/>
    <lineage>
        <taxon>Bacteria</taxon>
        <taxon>Bacillati</taxon>
        <taxon>Actinomycetota</taxon>
        <taxon>Actinomycetes</taxon>
        <taxon>Mycobacteriales</taxon>
        <taxon>Mycobacteriaceae</taxon>
        <taxon>Mycolicibacterium</taxon>
    </lineage>
</organism>
<dbReference type="EMBL" id="UEGS01000001">
    <property type="protein sequence ID" value="SRX78664.1"/>
    <property type="molecule type" value="Genomic_DNA"/>
</dbReference>
<evidence type="ECO:0000313" key="10">
    <source>
        <dbReference type="Proteomes" id="UP000252008"/>
    </source>
</evidence>
<dbReference type="Pfam" id="PF00126">
    <property type="entry name" value="HTH_1"/>
    <property type="match status" value="1"/>
</dbReference>
<dbReference type="Pfam" id="PF03466">
    <property type="entry name" value="LysR_substrate"/>
    <property type="match status" value="1"/>
</dbReference>
<dbReference type="PROSITE" id="PS50931">
    <property type="entry name" value="HTH_LYSR"/>
    <property type="match status" value="1"/>
</dbReference>